<evidence type="ECO:0000313" key="3">
    <source>
        <dbReference type="Proteomes" id="UP001175001"/>
    </source>
</evidence>
<protein>
    <submittedName>
        <fullName evidence="2">Uncharacterized protein</fullName>
    </submittedName>
</protein>
<organism evidence="2 3">
    <name type="scientific">Lasiodiplodia hormozganensis</name>
    <dbReference type="NCBI Taxonomy" id="869390"/>
    <lineage>
        <taxon>Eukaryota</taxon>
        <taxon>Fungi</taxon>
        <taxon>Dikarya</taxon>
        <taxon>Ascomycota</taxon>
        <taxon>Pezizomycotina</taxon>
        <taxon>Dothideomycetes</taxon>
        <taxon>Dothideomycetes incertae sedis</taxon>
        <taxon>Botryosphaeriales</taxon>
        <taxon>Botryosphaeriaceae</taxon>
        <taxon>Lasiodiplodia</taxon>
    </lineage>
</organism>
<gene>
    <name evidence="2" type="ORF">DIS24_g7790</name>
</gene>
<dbReference type="AlphaFoldDB" id="A0AA39Y9I0"/>
<accession>A0AA39Y9I0</accession>
<evidence type="ECO:0000313" key="2">
    <source>
        <dbReference type="EMBL" id="KAK0647382.1"/>
    </source>
</evidence>
<keyword evidence="3" id="KW-1185">Reference proteome</keyword>
<feature type="transmembrane region" description="Helical" evidence="1">
    <location>
        <begin position="246"/>
        <end position="269"/>
    </location>
</feature>
<name>A0AA39Y9I0_9PEZI</name>
<evidence type="ECO:0000256" key="1">
    <source>
        <dbReference type="SAM" id="Phobius"/>
    </source>
</evidence>
<comment type="caution">
    <text evidence="2">The sequence shown here is derived from an EMBL/GenBank/DDBJ whole genome shotgun (WGS) entry which is preliminary data.</text>
</comment>
<keyword evidence="1" id="KW-1133">Transmembrane helix</keyword>
<keyword evidence="1" id="KW-0472">Membrane</keyword>
<dbReference type="Proteomes" id="UP001175001">
    <property type="component" value="Unassembled WGS sequence"/>
</dbReference>
<keyword evidence="1" id="KW-0812">Transmembrane</keyword>
<sequence length="332" mass="36538">MSGIFTLDYPVQFGCVSGTCAWPRFVTLGITSSCKNVTNGTKVSGGGLFYEYTSPSGFYMDEIFLHNSSSQMDHLRNLTSPTASIMKMAIANIQSPFSRQHPDVSECEVRWCAKIFNNLTVTNGTLSAGHIREIPLRFAELNTTDIEHPVVRFKGMTDELQLASKTFEINTSDWLLTVAFLAGLFSSIASDDVRSILRNAIDLSPNVTGMLANISTSMTYAIGNNPSGSKVIGNVITQEQFIRVSWYWIILPVAEILMGLAFLGATILYTQRKGVTTWKSSPVFPFFTRLEGWEDSSLSVASLKEIEMQSGKMRGILRPGEGGTLSFSRSDV</sequence>
<proteinExistence type="predicted"/>
<dbReference type="PANTHER" id="PTHR35394:SF5">
    <property type="entry name" value="DUF3176 DOMAIN-CONTAINING PROTEIN"/>
    <property type="match status" value="1"/>
</dbReference>
<dbReference type="PANTHER" id="PTHR35394">
    <property type="entry name" value="DUF3176 DOMAIN-CONTAINING PROTEIN"/>
    <property type="match status" value="1"/>
</dbReference>
<reference evidence="2" key="1">
    <citation type="submission" date="2023-06" db="EMBL/GenBank/DDBJ databases">
        <title>Multi-omics analyses reveal the molecular pathogenesis toolkit of Lasiodiplodia hormozganensis, a cross-kingdom pathogen.</title>
        <authorList>
            <person name="Felix C."/>
            <person name="Meneses R."/>
            <person name="Goncalves M.F.M."/>
            <person name="Tilleman L."/>
            <person name="Duarte A.S."/>
            <person name="Jorrin-Novo J.V."/>
            <person name="Van De Peer Y."/>
            <person name="Deforce D."/>
            <person name="Van Nieuwerburgh F."/>
            <person name="Esteves A.C."/>
            <person name="Alves A."/>
        </authorList>
    </citation>
    <scope>NUCLEOTIDE SEQUENCE</scope>
    <source>
        <strain evidence="2">CBS 339.90</strain>
    </source>
</reference>
<dbReference type="EMBL" id="JAUJDW010000050">
    <property type="protein sequence ID" value="KAK0647382.1"/>
    <property type="molecule type" value="Genomic_DNA"/>
</dbReference>